<protein>
    <submittedName>
        <fullName evidence="3">Uncharacterized protein</fullName>
    </submittedName>
</protein>
<organism evidence="3 4">
    <name type="scientific">Diabrotica balteata</name>
    <name type="common">Banded cucumber beetle</name>
    <dbReference type="NCBI Taxonomy" id="107213"/>
    <lineage>
        <taxon>Eukaryota</taxon>
        <taxon>Metazoa</taxon>
        <taxon>Ecdysozoa</taxon>
        <taxon>Arthropoda</taxon>
        <taxon>Hexapoda</taxon>
        <taxon>Insecta</taxon>
        <taxon>Pterygota</taxon>
        <taxon>Neoptera</taxon>
        <taxon>Endopterygota</taxon>
        <taxon>Coleoptera</taxon>
        <taxon>Polyphaga</taxon>
        <taxon>Cucujiformia</taxon>
        <taxon>Chrysomeloidea</taxon>
        <taxon>Chrysomelidae</taxon>
        <taxon>Galerucinae</taxon>
        <taxon>Diabroticina</taxon>
        <taxon>Diabroticites</taxon>
        <taxon>Diabrotica</taxon>
    </lineage>
</organism>
<dbReference type="OrthoDB" id="8192916at2759"/>
<dbReference type="Proteomes" id="UP001153709">
    <property type="component" value="Chromosome 7"/>
</dbReference>
<dbReference type="InterPro" id="IPR012464">
    <property type="entry name" value="DUF1676"/>
</dbReference>
<feature type="coiled-coil region" evidence="1">
    <location>
        <begin position="64"/>
        <end position="94"/>
    </location>
</feature>
<dbReference type="PANTHER" id="PTHR21879:SF22">
    <property type="entry name" value="FI03362P-RELATED"/>
    <property type="match status" value="1"/>
</dbReference>
<proteinExistence type="predicted"/>
<keyword evidence="4" id="KW-1185">Reference proteome</keyword>
<name>A0A9N9XGA2_DIABA</name>
<reference evidence="3" key="1">
    <citation type="submission" date="2022-01" db="EMBL/GenBank/DDBJ databases">
        <authorList>
            <person name="King R."/>
        </authorList>
    </citation>
    <scope>NUCLEOTIDE SEQUENCE</scope>
</reference>
<dbReference type="PANTHER" id="PTHR21879">
    <property type="entry name" value="FI03362P-RELATED-RELATED"/>
    <property type="match status" value="1"/>
</dbReference>
<dbReference type="AlphaFoldDB" id="A0A9N9XGA2"/>
<evidence type="ECO:0000313" key="3">
    <source>
        <dbReference type="EMBL" id="CAG9838281.1"/>
    </source>
</evidence>
<dbReference type="EMBL" id="OU898282">
    <property type="protein sequence ID" value="CAG9838281.1"/>
    <property type="molecule type" value="Genomic_DNA"/>
</dbReference>
<gene>
    <name evidence="3" type="ORF">DIABBA_LOCUS11190</name>
</gene>
<evidence type="ECO:0000256" key="2">
    <source>
        <dbReference type="SAM" id="MobiDB-lite"/>
    </source>
</evidence>
<dbReference type="GO" id="GO:0016020">
    <property type="term" value="C:membrane"/>
    <property type="evidence" value="ECO:0007669"/>
    <property type="project" value="TreeGrafter"/>
</dbReference>
<evidence type="ECO:0000313" key="4">
    <source>
        <dbReference type="Proteomes" id="UP001153709"/>
    </source>
</evidence>
<keyword evidence="1" id="KW-0175">Coiled coil</keyword>
<accession>A0A9N9XGA2</accession>
<evidence type="ECO:0000256" key="1">
    <source>
        <dbReference type="SAM" id="Coils"/>
    </source>
</evidence>
<sequence>MIGNRETITVMDGVQFVKTPGGEQDGAPRAISSDDTIESVIFNRITSFLGSHTLKIDLKGSEVVNAVQSTARSLNDYAESLEEEENLIEGASESRKRKGGKKGKGQMGALMGLMGLKAAILGKLALASIALIAGKALLIGKIALVLSAIIGLKKLLGSGGGGGKHVTYEVVPHASHSSAHVSTHETAYAGGSGHGGGYGGDIGGGYGGGGSGGWGRSLDAQSLAYRGHPQAKQARGSTRNRNNEIKIEQPEPINLEPLRLADIKVKNLLDLLSCISEYNRPFYQNLQKSNYIDTDIISVLDTNEEDKV</sequence>
<feature type="region of interest" description="Disordered" evidence="2">
    <location>
        <begin position="227"/>
        <end position="248"/>
    </location>
</feature>
<dbReference type="Pfam" id="PF07898">
    <property type="entry name" value="DUF1676"/>
    <property type="match status" value="1"/>
</dbReference>